<dbReference type="EMBL" id="JABBYL010000029">
    <property type="protein sequence ID" value="NMO09852.1"/>
    <property type="molecule type" value="Genomic_DNA"/>
</dbReference>
<dbReference type="PANTHER" id="PTHR43534">
    <property type="entry name" value="MIND SUPERFAMILY P-LOOP ATPASE CONTAINING AN INSERTED FERREDOXIN DOMAIN"/>
    <property type="match status" value="1"/>
</dbReference>
<dbReference type="Proteomes" id="UP000591058">
    <property type="component" value="Unassembled WGS sequence"/>
</dbReference>
<dbReference type="SUPFAM" id="SSF54862">
    <property type="entry name" value="4Fe-4S ferredoxins"/>
    <property type="match status" value="1"/>
</dbReference>
<dbReference type="PANTHER" id="PTHR43534:SF1">
    <property type="entry name" value="4FE-4S CLUSTER CONTAINING PARA FAMILY ATPASE PROTEIN"/>
    <property type="match status" value="1"/>
</dbReference>
<evidence type="ECO:0000313" key="5">
    <source>
        <dbReference type="Proteomes" id="UP000232631"/>
    </source>
</evidence>
<feature type="domain" description="4Fe-4S ferredoxin-type" evidence="1">
    <location>
        <begin position="105"/>
        <end position="134"/>
    </location>
</feature>
<accession>A0A2H4VBZ5</accession>
<gene>
    <name evidence="2" type="ORF">BK007_06045</name>
    <name evidence="3" type="ORF">BK009_07445</name>
    <name evidence="4" type="ORF">HG719_08450</name>
</gene>
<dbReference type="InterPro" id="IPR017896">
    <property type="entry name" value="4Fe4S_Fe-S-bd"/>
</dbReference>
<dbReference type="RefSeq" id="WP_100905589.1">
    <property type="nucleotide sequence ID" value="NZ_CP017766.1"/>
</dbReference>
<dbReference type="Gene3D" id="3.30.70.20">
    <property type="match status" value="1"/>
</dbReference>
<dbReference type="Pfam" id="PF01656">
    <property type="entry name" value="CbiA"/>
    <property type="match status" value="1"/>
</dbReference>
<dbReference type="PROSITE" id="PS00198">
    <property type="entry name" value="4FE4S_FER_1"/>
    <property type="match status" value="1"/>
</dbReference>
<organism evidence="2 6">
    <name type="scientific">Methanobacterium subterraneum</name>
    <dbReference type="NCBI Taxonomy" id="59277"/>
    <lineage>
        <taxon>Archaea</taxon>
        <taxon>Methanobacteriati</taxon>
        <taxon>Methanobacteriota</taxon>
        <taxon>Methanomada group</taxon>
        <taxon>Methanobacteria</taxon>
        <taxon>Methanobacteriales</taxon>
        <taxon>Methanobacteriaceae</taxon>
        <taxon>Methanobacterium</taxon>
    </lineage>
</organism>
<evidence type="ECO:0000259" key="1">
    <source>
        <dbReference type="PROSITE" id="PS51379"/>
    </source>
</evidence>
<dbReference type="KEGG" id="msub:BK009_07445"/>
<dbReference type="InterPro" id="IPR027417">
    <property type="entry name" value="P-loop_NTPase"/>
</dbReference>
<dbReference type="CDD" id="cd03110">
    <property type="entry name" value="SIMIBI_bact_arch"/>
    <property type="match status" value="1"/>
</dbReference>
<dbReference type="GeneID" id="35122976"/>
<keyword evidence="5" id="KW-1185">Reference proteome</keyword>
<dbReference type="Gene3D" id="3.40.50.300">
    <property type="entry name" value="P-loop containing nucleotide triphosphate hydrolases"/>
    <property type="match status" value="1"/>
</dbReference>
<dbReference type="Pfam" id="PF00037">
    <property type="entry name" value="Fer4"/>
    <property type="match status" value="1"/>
</dbReference>
<dbReference type="AlphaFoldDB" id="A0A2H4VBZ5"/>
<evidence type="ECO:0000313" key="7">
    <source>
        <dbReference type="Proteomes" id="UP000591058"/>
    </source>
</evidence>
<dbReference type="PROSITE" id="PS51379">
    <property type="entry name" value="4FE4S_FER_2"/>
    <property type="match status" value="1"/>
</dbReference>
<accession>A0A2H4VR13</accession>
<evidence type="ECO:0000313" key="6">
    <source>
        <dbReference type="Proteomes" id="UP000232806"/>
    </source>
</evidence>
<dbReference type="EMBL" id="CP017768">
    <property type="protein sequence ID" value="AUB60527.1"/>
    <property type="molecule type" value="Genomic_DNA"/>
</dbReference>
<dbReference type="SUPFAM" id="SSF52540">
    <property type="entry name" value="P-loop containing nucleoside triphosphate hydrolases"/>
    <property type="match status" value="1"/>
</dbReference>
<evidence type="ECO:0000313" key="2">
    <source>
        <dbReference type="EMBL" id="AUB55611.1"/>
    </source>
</evidence>
<dbReference type="OrthoDB" id="65817at2157"/>
<dbReference type="GO" id="GO:0016491">
    <property type="term" value="F:oxidoreductase activity"/>
    <property type="evidence" value="ECO:0007669"/>
    <property type="project" value="UniProtKB-ARBA"/>
</dbReference>
<dbReference type="Proteomes" id="UP000232631">
    <property type="component" value="Chromosome"/>
</dbReference>
<dbReference type="Proteomes" id="UP000232806">
    <property type="component" value="Chromosome"/>
</dbReference>
<dbReference type="InterPro" id="IPR002586">
    <property type="entry name" value="CobQ/CobB/MinD/ParA_Nub-bd_dom"/>
</dbReference>
<dbReference type="EMBL" id="CP017766">
    <property type="protein sequence ID" value="AUB55611.1"/>
    <property type="molecule type" value="Genomic_DNA"/>
</dbReference>
<sequence length="310" mass="33780">MKTVTILSGKGGAGKSTLTASLAVMLAEKNEIVAVDCDADAPNLALVLGLEEEEFDSWESLKTGEKAYISSEKCQSRKFCPKCHATKHCLDSCNYSAITWNQDEGLPEINELLCTGCGACLLACPTQAIELKKVDNARIGVGKTQYGFPIVSGQLKVGESGSGKVVNALRNRASEIADKINADHMILDAAAGIGCPVIASVRGSDYVVLVTEPTPVAFSDLKRAIELVDHFNIPCGAVINKWGINKDFTYHLQDYFQKNQIPLLGMIPYDIRFVKALINLKPAAVYEPNFRDIFSQIMENYLSEININQL</sequence>
<name>A0A2H4VBZ5_9EURY</name>
<dbReference type="InterPro" id="IPR017900">
    <property type="entry name" value="4Fe4S_Fe_S_CS"/>
</dbReference>
<reference evidence="4 7" key="2">
    <citation type="submission" date="2020-04" db="EMBL/GenBank/DDBJ databases">
        <title>Draft genome of Methanobacterium subterraneum isolated from animal feces.</title>
        <authorList>
            <person name="Ouboter H.T."/>
            <person name="Berger S."/>
            <person name="Gungor E."/>
            <person name="Jetten M.S.M."/>
            <person name="Welte C.U."/>
        </authorList>
    </citation>
    <scope>NUCLEOTIDE SEQUENCE [LARGE SCALE GENOMIC DNA]</scope>
    <source>
        <strain evidence="4">HO_2020</strain>
    </source>
</reference>
<reference evidence="5 6" key="1">
    <citation type="submission" date="2016-10" db="EMBL/GenBank/DDBJ databases">
        <title>Comparative genomics between deep and shallow subseafloor isolates.</title>
        <authorList>
            <person name="Ishii S."/>
            <person name="Miller J.R."/>
            <person name="Sutton G."/>
            <person name="Suzuki S."/>
            <person name="Methe B."/>
            <person name="Inagaki F."/>
            <person name="Imachi H."/>
        </authorList>
    </citation>
    <scope>NUCLEOTIDE SEQUENCE [LARGE SCALE GENOMIC DNA]</scope>
    <source>
        <strain evidence="3 5">A8p</strain>
        <strain evidence="2 6">MO-MB1</strain>
    </source>
</reference>
<evidence type="ECO:0000313" key="4">
    <source>
        <dbReference type="EMBL" id="NMO09852.1"/>
    </source>
</evidence>
<protein>
    <submittedName>
        <fullName evidence="2">P-loop ATPase</fullName>
    </submittedName>
    <submittedName>
        <fullName evidence="4">P-loop NTPase</fullName>
    </submittedName>
</protein>
<evidence type="ECO:0000313" key="3">
    <source>
        <dbReference type="EMBL" id="AUB60527.1"/>
    </source>
</evidence>
<proteinExistence type="predicted"/>